<evidence type="ECO:0000256" key="4">
    <source>
        <dbReference type="ARBA" id="ARBA00022475"/>
    </source>
</evidence>
<proteinExistence type="inferred from homology"/>
<dbReference type="KEGG" id="hmr:Hipma_0872"/>
<accession>F2LVQ8</accession>
<feature type="transmembrane region" description="Helical" evidence="9">
    <location>
        <begin position="51"/>
        <end position="70"/>
    </location>
</feature>
<comment type="similarity">
    <text evidence="2 9">Belongs to the FliQ/MopD/SpaQ family.</text>
</comment>
<evidence type="ECO:0000256" key="7">
    <source>
        <dbReference type="ARBA" id="ARBA00023136"/>
    </source>
</evidence>
<dbReference type="Proteomes" id="UP000008139">
    <property type="component" value="Chromosome"/>
</dbReference>
<keyword evidence="10" id="KW-0969">Cilium</keyword>
<dbReference type="NCBIfam" id="TIGR01402">
    <property type="entry name" value="fliQ"/>
    <property type="match status" value="1"/>
</dbReference>
<dbReference type="STRING" id="760142.Hipma_0872"/>
<name>F2LVQ8_HIPMA</name>
<dbReference type="Pfam" id="PF01313">
    <property type="entry name" value="Bac_export_3"/>
    <property type="match status" value="1"/>
</dbReference>
<dbReference type="RefSeq" id="WP_013681883.1">
    <property type="nucleotide sequence ID" value="NC_015318.1"/>
</dbReference>
<reference evidence="10 11" key="1">
    <citation type="journal article" date="2011" name="Stand. Genomic Sci.">
        <title>Complete genome sequence of the thermophilic sulfur-reducer Hippea maritima type strain (MH(2)).</title>
        <authorList>
            <person name="Huntemann M."/>
            <person name="Lu M."/>
            <person name="Nolan M."/>
            <person name="Lapidus A."/>
            <person name="Lucas S."/>
            <person name="Hammon N."/>
            <person name="Deshpande S."/>
            <person name="Cheng J.F."/>
            <person name="Tapia R."/>
            <person name="Han C."/>
            <person name="Goodwin L."/>
            <person name="Pitluck S."/>
            <person name="Liolios K."/>
            <person name="Pagani I."/>
            <person name="Ivanova N."/>
            <person name="Ovchinikova G."/>
            <person name="Pati A."/>
            <person name="Chen A."/>
            <person name="Palaniappan K."/>
            <person name="Land M."/>
            <person name="Hauser L."/>
            <person name="Jeffries C.D."/>
            <person name="Detter J.C."/>
            <person name="Brambilla E.M."/>
            <person name="Rohde M."/>
            <person name="Spring S."/>
            <person name="Goker M."/>
            <person name="Woyke T."/>
            <person name="Bristow J."/>
            <person name="Eisen J.A."/>
            <person name="Markowitz V."/>
            <person name="Hugenholtz P."/>
            <person name="Kyrpides N.C."/>
            <person name="Klenk H.P."/>
            <person name="Mavromatis K."/>
        </authorList>
    </citation>
    <scope>NUCLEOTIDE SEQUENCE [LARGE SCALE GENOMIC DNA]</scope>
    <source>
        <strain evidence="11">ATCC 700847 / DSM 10411 / MH2</strain>
    </source>
</reference>
<keyword evidence="10" id="KW-0966">Cell projection</keyword>
<evidence type="ECO:0000256" key="5">
    <source>
        <dbReference type="ARBA" id="ARBA00022692"/>
    </source>
</evidence>
<comment type="function">
    <text evidence="9">Role in flagellar biosynthesis.</text>
</comment>
<keyword evidence="5 9" id="KW-0812">Transmembrane</keyword>
<evidence type="ECO:0000256" key="8">
    <source>
        <dbReference type="ARBA" id="ARBA00023143"/>
    </source>
</evidence>
<evidence type="ECO:0000256" key="1">
    <source>
        <dbReference type="ARBA" id="ARBA00004651"/>
    </source>
</evidence>
<keyword evidence="7 9" id="KW-0472">Membrane</keyword>
<dbReference type="GO" id="GO:0005886">
    <property type="term" value="C:plasma membrane"/>
    <property type="evidence" value="ECO:0007669"/>
    <property type="project" value="UniProtKB-SubCell"/>
</dbReference>
<evidence type="ECO:0000256" key="6">
    <source>
        <dbReference type="ARBA" id="ARBA00022989"/>
    </source>
</evidence>
<dbReference type="PRINTS" id="PR00952">
    <property type="entry name" value="TYPE3IMQPROT"/>
</dbReference>
<reference evidence="11" key="2">
    <citation type="submission" date="2011-03" db="EMBL/GenBank/DDBJ databases">
        <title>The complete genome of Hippea maritima DSM 10411.</title>
        <authorList>
            <consortium name="US DOE Joint Genome Institute (JGI-PGF)"/>
            <person name="Lucas S."/>
            <person name="Copeland A."/>
            <person name="Lapidus A."/>
            <person name="Bruce D."/>
            <person name="Goodwin L."/>
            <person name="Pitluck S."/>
            <person name="Peters L."/>
            <person name="Kyrpides N."/>
            <person name="Mavromatis K."/>
            <person name="Pagani I."/>
            <person name="Ivanova N."/>
            <person name="Mikhailova N."/>
            <person name="Lu M."/>
            <person name="Detter J.C."/>
            <person name="Tapia R."/>
            <person name="Han C."/>
            <person name="Land M."/>
            <person name="Hauser L."/>
            <person name="Markowitz V."/>
            <person name="Cheng J.-F."/>
            <person name="Hugenholtz P."/>
            <person name="Woyke T."/>
            <person name="Wu D."/>
            <person name="Spring S."/>
            <person name="Schroeder M."/>
            <person name="Brambilla E."/>
            <person name="Klenk H.-P."/>
            <person name="Eisen J.A."/>
        </authorList>
    </citation>
    <scope>NUCLEOTIDE SEQUENCE [LARGE SCALE GENOMIC DNA]</scope>
    <source>
        <strain evidence="11">ATCC 700847 / DSM 10411 / MH2</strain>
    </source>
</reference>
<dbReference type="InterPro" id="IPR002191">
    <property type="entry name" value="Bac_export_3"/>
</dbReference>
<protein>
    <recommendedName>
        <fullName evidence="3 9">Flagellar biosynthetic protein FliQ</fullName>
    </recommendedName>
</protein>
<keyword evidence="6 9" id="KW-1133">Transmembrane helix</keyword>
<keyword evidence="11" id="KW-1185">Reference proteome</keyword>
<evidence type="ECO:0000256" key="2">
    <source>
        <dbReference type="ARBA" id="ARBA00006156"/>
    </source>
</evidence>
<dbReference type="FunCoup" id="F2LVQ8">
    <property type="interactions" value="74"/>
</dbReference>
<dbReference type="HOGENOM" id="CLU_164516_2_0_7"/>
<evidence type="ECO:0000313" key="11">
    <source>
        <dbReference type="Proteomes" id="UP000008139"/>
    </source>
</evidence>
<dbReference type="InParanoid" id="F2LVQ8"/>
<dbReference type="InterPro" id="IPR006305">
    <property type="entry name" value="FliQ"/>
</dbReference>
<dbReference type="PANTHER" id="PTHR34040">
    <property type="entry name" value="FLAGELLAR BIOSYNTHETIC PROTEIN FLIQ"/>
    <property type="match status" value="1"/>
</dbReference>
<organism evidence="10 11">
    <name type="scientific">Hippea maritima (strain ATCC 700847 / DSM 10411 / MH2)</name>
    <dbReference type="NCBI Taxonomy" id="760142"/>
    <lineage>
        <taxon>Bacteria</taxon>
        <taxon>Pseudomonadati</taxon>
        <taxon>Campylobacterota</taxon>
        <taxon>Desulfurellia</taxon>
        <taxon>Desulfurellales</taxon>
        <taxon>Hippeaceae</taxon>
        <taxon>Hippea</taxon>
    </lineage>
</organism>
<dbReference type="eggNOG" id="COG1987">
    <property type="taxonomic scope" value="Bacteria"/>
</dbReference>
<sequence length="89" mass="9791">MDIATVIAIGKEAMKVTMLIAMPILIVSLIAGLLVSIFQAVTQIQEMTLTFIPKIIATAVTVIFLAPWMTKLLVNYVIHLYSSIPTFIK</sequence>
<keyword evidence="10" id="KW-0282">Flagellum</keyword>
<dbReference type="OrthoDB" id="9806440at2"/>
<dbReference type="GO" id="GO:0009425">
    <property type="term" value="C:bacterial-type flagellum basal body"/>
    <property type="evidence" value="ECO:0007669"/>
    <property type="project" value="UniProtKB-SubCell"/>
</dbReference>
<evidence type="ECO:0000256" key="9">
    <source>
        <dbReference type="RuleBase" id="RU364090"/>
    </source>
</evidence>
<keyword evidence="4 9" id="KW-1003">Cell membrane</keyword>
<dbReference type="AlphaFoldDB" id="F2LVQ8"/>
<evidence type="ECO:0000256" key="3">
    <source>
        <dbReference type="ARBA" id="ARBA00021718"/>
    </source>
</evidence>
<dbReference type="GO" id="GO:0044780">
    <property type="term" value="P:bacterial-type flagellum assembly"/>
    <property type="evidence" value="ECO:0007669"/>
    <property type="project" value="InterPro"/>
</dbReference>
<dbReference type="GO" id="GO:0009306">
    <property type="term" value="P:protein secretion"/>
    <property type="evidence" value="ECO:0007669"/>
    <property type="project" value="InterPro"/>
</dbReference>
<evidence type="ECO:0000313" key="10">
    <source>
        <dbReference type="EMBL" id="AEA33842.1"/>
    </source>
</evidence>
<keyword evidence="8 9" id="KW-0975">Bacterial flagellum</keyword>
<dbReference type="EMBL" id="CP002606">
    <property type="protein sequence ID" value="AEA33842.1"/>
    <property type="molecule type" value="Genomic_DNA"/>
</dbReference>
<feature type="transmembrane region" description="Helical" evidence="9">
    <location>
        <begin position="20"/>
        <end position="39"/>
    </location>
</feature>
<dbReference type="PANTHER" id="PTHR34040:SF2">
    <property type="entry name" value="FLAGELLAR BIOSYNTHETIC PROTEIN FLIQ"/>
    <property type="match status" value="1"/>
</dbReference>
<gene>
    <name evidence="9" type="primary">fliQ</name>
    <name evidence="10" type="ordered locus">Hipma_0872</name>
</gene>
<dbReference type="PIRSF" id="PIRSF004669">
    <property type="entry name" value="FliQ"/>
    <property type="match status" value="1"/>
</dbReference>
<comment type="subcellular location">
    <subcellularLocation>
        <location evidence="1 9">Cell membrane</location>
        <topology evidence="1">Multi-pass membrane protein</topology>
    </subcellularLocation>
    <subcellularLocation>
        <location evidence="9">Bacterial flagellum basal body</location>
    </subcellularLocation>
</comment>